<feature type="coiled-coil region" evidence="1">
    <location>
        <begin position="257"/>
        <end position="329"/>
    </location>
</feature>
<feature type="coiled-coil region" evidence="1">
    <location>
        <begin position="86"/>
        <end position="113"/>
    </location>
</feature>
<feature type="coiled-coil region" evidence="1">
    <location>
        <begin position="18"/>
        <end position="52"/>
    </location>
</feature>
<evidence type="ECO:0000256" key="1">
    <source>
        <dbReference type="SAM" id="Coils"/>
    </source>
</evidence>
<dbReference type="EMBL" id="MLAK01000746">
    <property type="protein sequence ID" value="OHT05804.1"/>
    <property type="molecule type" value="Genomic_DNA"/>
</dbReference>
<organism evidence="2 3">
    <name type="scientific">Tritrichomonas foetus</name>
    <dbReference type="NCBI Taxonomy" id="1144522"/>
    <lineage>
        <taxon>Eukaryota</taxon>
        <taxon>Metamonada</taxon>
        <taxon>Parabasalia</taxon>
        <taxon>Tritrichomonadida</taxon>
        <taxon>Tritrichomonadidae</taxon>
        <taxon>Tritrichomonas</taxon>
    </lineage>
</organism>
<name>A0A1J4K7X7_9EUKA</name>
<dbReference type="VEuPathDB" id="TrichDB:TRFO_26412"/>
<feature type="coiled-coil region" evidence="1">
    <location>
        <begin position="201"/>
        <end position="228"/>
    </location>
</feature>
<keyword evidence="3" id="KW-1185">Reference proteome</keyword>
<comment type="caution">
    <text evidence="2">The sequence shown here is derived from an EMBL/GenBank/DDBJ whole genome shotgun (WGS) entry which is preliminary data.</text>
</comment>
<sequence>MWWKRFIGTPVGISSLPREKLENLYALSSEQLQKMQNQEAALRSEINDITVETTRQLSMAQNSSTIVDTTSDEVCPPNYSASERRCHQLRATISQMMADRDQLEAEIAEQQDLLCQYIELHQVEAPIPKDSLLVGPFNNTDLRKIYTQLKIMAETAVDDIDKDDFSFCLDVLSGESKILAKRMEQMKNLFNEECVDRQDDLDSLITEATRIQRAVQKLHDQMETLTKKSENLRPVLPSVRKDLQNEIKALGDTHTKLTQITKEIETLRKKKDELKDECTTIGAELLLRPLDDVARKNEMEESVQLRQKKTNLELELHDLEQTKLRLQSEILATKDSIDESVHEAEEMEKQSQVILDASNSQRWKFDKLTEAKVTGNDLAMIRMWSRKMTPDEMERSSEQMKEHITLLQKRKKNMKRRITQLSDQEKQYESQIVALKELLDAGKINDEDLPA</sequence>
<dbReference type="Proteomes" id="UP000179807">
    <property type="component" value="Unassembled WGS sequence"/>
</dbReference>
<gene>
    <name evidence="2" type="ORF">TRFO_26412</name>
</gene>
<evidence type="ECO:0000313" key="3">
    <source>
        <dbReference type="Proteomes" id="UP000179807"/>
    </source>
</evidence>
<accession>A0A1J4K7X7</accession>
<keyword evidence="1" id="KW-0175">Coiled coil</keyword>
<reference evidence="2" key="1">
    <citation type="submission" date="2016-10" db="EMBL/GenBank/DDBJ databases">
        <authorList>
            <person name="Benchimol M."/>
            <person name="Almeida L.G."/>
            <person name="Vasconcelos A.T."/>
            <person name="Perreira-Neves A."/>
            <person name="Rosa I.A."/>
            <person name="Tasca T."/>
            <person name="Bogo M.R."/>
            <person name="de Souza W."/>
        </authorList>
    </citation>
    <scope>NUCLEOTIDE SEQUENCE [LARGE SCALE GENOMIC DNA]</scope>
    <source>
        <strain evidence="2">K</strain>
    </source>
</reference>
<dbReference type="AlphaFoldDB" id="A0A1J4K7X7"/>
<evidence type="ECO:0000313" key="2">
    <source>
        <dbReference type="EMBL" id="OHT05804.1"/>
    </source>
</evidence>
<dbReference type="GeneID" id="94839635"/>
<feature type="coiled-coil region" evidence="1">
    <location>
        <begin position="397"/>
        <end position="438"/>
    </location>
</feature>
<proteinExistence type="predicted"/>
<dbReference type="OrthoDB" id="10267352at2759"/>
<protein>
    <submittedName>
        <fullName evidence="2">Uncharacterized protein</fullName>
    </submittedName>
</protein>
<dbReference type="RefSeq" id="XP_068358940.1">
    <property type="nucleotide sequence ID" value="XM_068504931.1"/>
</dbReference>